<protein>
    <submittedName>
        <fullName evidence="2">Uncharacterized protein</fullName>
    </submittedName>
</protein>
<feature type="compositionally biased region" description="Basic residues" evidence="1">
    <location>
        <begin position="1"/>
        <end position="10"/>
    </location>
</feature>
<accession>A0AAC9PT89</accession>
<dbReference type="RefSeq" id="WP_075741314.1">
    <property type="nucleotide sequence ID" value="NZ_CP016076.1"/>
</dbReference>
<reference evidence="3" key="1">
    <citation type="submission" date="2016-06" db="EMBL/GenBank/DDBJ databases">
        <title>Complete genome sequence of Actinoalloteichus fjordicus DSM 46855 (=ADI127-17), type strain of the new species Actinoalloteichus fjordicus.</title>
        <authorList>
            <person name="Ruckert C."/>
            <person name="Nouioui I."/>
            <person name="Willmese J."/>
            <person name="van Wezel G."/>
            <person name="Klenk H.-P."/>
            <person name="Kalinowski J."/>
            <person name="Zotchev S.B."/>
        </authorList>
    </citation>
    <scope>NUCLEOTIDE SEQUENCE [LARGE SCALE GENOMIC DNA]</scope>
    <source>
        <strain evidence="3">ADI127-7</strain>
    </source>
</reference>
<evidence type="ECO:0000256" key="1">
    <source>
        <dbReference type="SAM" id="MobiDB-lite"/>
    </source>
</evidence>
<dbReference type="EMBL" id="CP016076">
    <property type="protein sequence ID" value="APU15621.1"/>
    <property type="molecule type" value="Genomic_DNA"/>
</dbReference>
<evidence type="ECO:0000313" key="3">
    <source>
        <dbReference type="Proteomes" id="UP000185511"/>
    </source>
</evidence>
<dbReference type="AlphaFoldDB" id="A0AAC9PT89"/>
<name>A0AAC9PT89_9PSEU</name>
<sequence>MSGRRAKRQRREAATAAERRVPTGRLPTLSRPVTAQGSEPTEAQRIAADTEVVGRALPAGHPALTAEDDATPRQAEGEPTAEAARDADEVTGPGHPVRPAPVLLCEPRRTLMVTDGDGAATELQIEIIVQAGFGGRVATPASAVDDAPGWTLSRADGGLELRDDEDGLWARAEITAAPEWLAAASSSGQVVVLYGFRLGVVPPDVHLANPGQTYTDALRAAELRESCAGGWVAGARVAWRS</sequence>
<feature type="region of interest" description="Disordered" evidence="1">
    <location>
        <begin position="1"/>
        <end position="101"/>
    </location>
</feature>
<evidence type="ECO:0000313" key="2">
    <source>
        <dbReference type="EMBL" id="APU15621.1"/>
    </source>
</evidence>
<gene>
    <name evidence="2" type="ORF">UA74_17965</name>
</gene>
<dbReference type="KEGG" id="acad:UA74_17965"/>
<organism evidence="2 3">
    <name type="scientific">Actinoalloteichus fjordicus</name>
    <dbReference type="NCBI Taxonomy" id="1612552"/>
    <lineage>
        <taxon>Bacteria</taxon>
        <taxon>Bacillati</taxon>
        <taxon>Actinomycetota</taxon>
        <taxon>Actinomycetes</taxon>
        <taxon>Pseudonocardiales</taxon>
        <taxon>Pseudonocardiaceae</taxon>
        <taxon>Actinoalloteichus</taxon>
    </lineage>
</organism>
<proteinExistence type="predicted"/>
<feature type="compositionally biased region" description="Basic and acidic residues" evidence="1">
    <location>
        <begin position="11"/>
        <end position="21"/>
    </location>
</feature>
<dbReference type="Proteomes" id="UP000185511">
    <property type="component" value="Chromosome"/>
</dbReference>
<feature type="compositionally biased region" description="Polar residues" evidence="1">
    <location>
        <begin position="31"/>
        <end position="41"/>
    </location>
</feature>
<keyword evidence="3" id="KW-1185">Reference proteome</keyword>